<evidence type="ECO:0000313" key="3">
    <source>
        <dbReference type="Proteomes" id="UP001139125"/>
    </source>
</evidence>
<feature type="compositionally biased region" description="Polar residues" evidence="1">
    <location>
        <begin position="49"/>
        <end position="63"/>
    </location>
</feature>
<reference evidence="2" key="1">
    <citation type="submission" date="2022-06" db="EMBL/GenBank/DDBJ databases">
        <title>Gracilimonas sp. CAU 1638 isolated from sea sediment.</title>
        <authorList>
            <person name="Kim W."/>
        </authorList>
    </citation>
    <scope>NUCLEOTIDE SEQUENCE</scope>
    <source>
        <strain evidence="2">CAU 1638</strain>
    </source>
</reference>
<sequence>MHTGIHLTTTTIFPPVTIASSKQEKRFSPSTYTNIRDAVNDSLKYRNPNIPSHQLPISNHRFQ</sequence>
<protein>
    <submittedName>
        <fullName evidence="2">Uncharacterized protein</fullName>
    </submittedName>
</protein>
<name>A0A9X2RH16_9BACT</name>
<gene>
    <name evidence="2" type="ORF">NM125_10035</name>
</gene>
<proteinExistence type="predicted"/>
<keyword evidence="3" id="KW-1185">Reference proteome</keyword>
<dbReference type="AlphaFoldDB" id="A0A9X2RH16"/>
<feature type="region of interest" description="Disordered" evidence="1">
    <location>
        <begin position="43"/>
        <end position="63"/>
    </location>
</feature>
<dbReference type="EMBL" id="JANDBC010000002">
    <property type="protein sequence ID" value="MCP9291913.1"/>
    <property type="molecule type" value="Genomic_DNA"/>
</dbReference>
<dbReference type="Proteomes" id="UP001139125">
    <property type="component" value="Unassembled WGS sequence"/>
</dbReference>
<organism evidence="2 3">
    <name type="scientific">Gracilimonas sediminicola</name>
    <dbReference type="NCBI Taxonomy" id="2952158"/>
    <lineage>
        <taxon>Bacteria</taxon>
        <taxon>Pseudomonadati</taxon>
        <taxon>Balneolota</taxon>
        <taxon>Balneolia</taxon>
        <taxon>Balneolales</taxon>
        <taxon>Balneolaceae</taxon>
        <taxon>Gracilimonas</taxon>
    </lineage>
</organism>
<evidence type="ECO:0000313" key="2">
    <source>
        <dbReference type="EMBL" id="MCP9291913.1"/>
    </source>
</evidence>
<accession>A0A9X2RH16</accession>
<comment type="caution">
    <text evidence="2">The sequence shown here is derived from an EMBL/GenBank/DDBJ whole genome shotgun (WGS) entry which is preliminary data.</text>
</comment>
<dbReference type="RefSeq" id="WP_255134787.1">
    <property type="nucleotide sequence ID" value="NZ_JANDBC010000002.1"/>
</dbReference>
<evidence type="ECO:0000256" key="1">
    <source>
        <dbReference type="SAM" id="MobiDB-lite"/>
    </source>
</evidence>